<gene>
    <name evidence="2" type="ORF">A4D02_00625</name>
</gene>
<evidence type="ECO:0000256" key="1">
    <source>
        <dbReference type="SAM" id="MobiDB-lite"/>
    </source>
</evidence>
<protein>
    <submittedName>
        <fullName evidence="2">Uncharacterized protein</fullName>
    </submittedName>
</protein>
<dbReference type="EMBL" id="LWBO01000001">
    <property type="protein sequence ID" value="OQP54863.1"/>
    <property type="molecule type" value="Genomic_DNA"/>
</dbReference>
<reference evidence="2 3" key="1">
    <citation type="submission" date="2016-04" db="EMBL/GenBank/DDBJ databases">
        <authorList>
            <person name="Chen L."/>
            <person name="Zhuang W."/>
            <person name="Wang G."/>
        </authorList>
    </citation>
    <scope>NUCLEOTIDE SEQUENCE [LARGE SCALE GENOMIC DNA]</scope>
    <source>
        <strain evidence="3">GR20</strain>
    </source>
</reference>
<dbReference type="Proteomes" id="UP000192277">
    <property type="component" value="Unassembled WGS sequence"/>
</dbReference>
<accession>A0ABX3P3W6</accession>
<proteinExistence type="predicted"/>
<evidence type="ECO:0000313" key="3">
    <source>
        <dbReference type="Proteomes" id="UP000192277"/>
    </source>
</evidence>
<organism evidence="2 3">
    <name type="scientific">Niastella koreensis</name>
    <dbReference type="NCBI Taxonomy" id="354356"/>
    <lineage>
        <taxon>Bacteria</taxon>
        <taxon>Pseudomonadati</taxon>
        <taxon>Bacteroidota</taxon>
        <taxon>Chitinophagia</taxon>
        <taxon>Chitinophagales</taxon>
        <taxon>Chitinophagaceae</taxon>
        <taxon>Niastella</taxon>
    </lineage>
</organism>
<keyword evidence="3" id="KW-1185">Reference proteome</keyword>
<feature type="region of interest" description="Disordered" evidence="1">
    <location>
        <begin position="42"/>
        <end position="67"/>
    </location>
</feature>
<name>A0ABX3P3W6_9BACT</name>
<comment type="caution">
    <text evidence="2">The sequence shown here is derived from an EMBL/GenBank/DDBJ whole genome shotgun (WGS) entry which is preliminary data.</text>
</comment>
<evidence type="ECO:0000313" key="2">
    <source>
        <dbReference type="EMBL" id="OQP54863.1"/>
    </source>
</evidence>
<sequence>MTRASRVIGKVADIIANYVRMQQSVDKNSKAGLKSFVVEERTGLTSKKGNANPRRQGEKPIFVGLSH</sequence>